<evidence type="ECO:0000256" key="1">
    <source>
        <dbReference type="ARBA" id="ARBA00004173"/>
    </source>
</evidence>
<dbReference type="GO" id="GO:0047496">
    <property type="term" value="P:vesicle transport along microtubule"/>
    <property type="evidence" value="ECO:0007669"/>
    <property type="project" value="TreeGrafter"/>
</dbReference>
<dbReference type="PANTHER" id="PTHR15751:SF12">
    <property type="entry name" value="TRAFFICKING KINESIN-BINDING PROTEIN MILT"/>
    <property type="match status" value="1"/>
</dbReference>
<dbReference type="AlphaFoldDB" id="A0A336MCK3"/>
<dbReference type="Pfam" id="PF04849">
    <property type="entry name" value="HAP1_N"/>
    <property type="match status" value="1"/>
</dbReference>
<organism evidence="5">
    <name type="scientific">Culicoides sonorensis</name>
    <name type="common">Biting midge</name>
    <dbReference type="NCBI Taxonomy" id="179676"/>
    <lineage>
        <taxon>Eukaryota</taxon>
        <taxon>Metazoa</taxon>
        <taxon>Ecdysozoa</taxon>
        <taxon>Arthropoda</taxon>
        <taxon>Hexapoda</taxon>
        <taxon>Insecta</taxon>
        <taxon>Pterygota</taxon>
        <taxon>Neoptera</taxon>
        <taxon>Endopterygota</taxon>
        <taxon>Diptera</taxon>
        <taxon>Nematocera</taxon>
        <taxon>Chironomoidea</taxon>
        <taxon>Ceratopogonidae</taxon>
        <taxon>Ceratopogoninae</taxon>
        <taxon>Culicoides</taxon>
        <taxon>Monoculicoides</taxon>
    </lineage>
</organism>
<dbReference type="GO" id="GO:0031410">
    <property type="term" value="C:cytoplasmic vesicle"/>
    <property type="evidence" value="ECO:0007669"/>
    <property type="project" value="TreeGrafter"/>
</dbReference>
<proteinExistence type="predicted"/>
<dbReference type="GO" id="GO:0017022">
    <property type="term" value="F:myosin binding"/>
    <property type="evidence" value="ECO:0007669"/>
    <property type="project" value="TreeGrafter"/>
</dbReference>
<dbReference type="PANTHER" id="PTHR15751">
    <property type="entry name" value="TRAFFICKING KINESIN-BINDING PROTEIN"/>
    <property type="match status" value="1"/>
</dbReference>
<feature type="domain" description="HAP1 N-terminal" evidence="4">
    <location>
        <begin position="70"/>
        <end position="123"/>
    </location>
</feature>
<dbReference type="InterPro" id="IPR006933">
    <property type="entry name" value="HAP1_N"/>
</dbReference>
<dbReference type="OMA" id="APRPQTC"/>
<evidence type="ECO:0000259" key="4">
    <source>
        <dbReference type="Pfam" id="PF04849"/>
    </source>
</evidence>
<dbReference type="InterPro" id="IPR051946">
    <property type="entry name" value="Intracell_Traff-Reg"/>
</dbReference>
<keyword evidence="2" id="KW-0175">Coiled coil</keyword>
<accession>A0A336MCK3</accession>
<comment type="subcellular location">
    <subcellularLocation>
        <location evidence="1">Mitochondrion</location>
    </subcellularLocation>
</comment>
<dbReference type="GO" id="GO:0006605">
    <property type="term" value="P:protein targeting"/>
    <property type="evidence" value="ECO:0007669"/>
    <property type="project" value="TreeGrafter"/>
</dbReference>
<dbReference type="EMBL" id="UFQT01000912">
    <property type="protein sequence ID" value="SSX27956.1"/>
    <property type="molecule type" value="Genomic_DNA"/>
</dbReference>
<evidence type="ECO:0000256" key="2">
    <source>
        <dbReference type="ARBA" id="ARBA00023054"/>
    </source>
</evidence>
<gene>
    <name evidence="5" type="primary">CSON014984</name>
</gene>
<dbReference type="VEuPathDB" id="VectorBase:CSON014984"/>
<evidence type="ECO:0000256" key="3">
    <source>
        <dbReference type="ARBA" id="ARBA00023128"/>
    </source>
</evidence>
<name>A0A336MCK3_CULSO</name>
<dbReference type="GO" id="GO:0048311">
    <property type="term" value="P:mitochondrion distribution"/>
    <property type="evidence" value="ECO:0007669"/>
    <property type="project" value="TreeGrafter"/>
</dbReference>
<reference evidence="5" key="1">
    <citation type="submission" date="2018-07" db="EMBL/GenBank/DDBJ databases">
        <authorList>
            <person name="Quirk P.G."/>
            <person name="Krulwich T.A."/>
        </authorList>
    </citation>
    <scope>NUCLEOTIDE SEQUENCE</scope>
</reference>
<protein>
    <submittedName>
        <fullName evidence="5">CSON014984 protein</fullName>
    </submittedName>
</protein>
<dbReference type="GO" id="GO:0005739">
    <property type="term" value="C:mitochondrion"/>
    <property type="evidence" value="ECO:0007669"/>
    <property type="project" value="UniProtKB-SubCell"/>
</dbReference>
<evidence type="ECO:0000313" key="5">
    <source>
        <dbReference type="EMBL" id="SSX27956.1"/>
    </source>
</evidence>
<sequence>MLHTQAIHSTSPLSPNTKATLEKHGIAKTSGLLAGVVPAVTTKQKRDVGCCTDLCSTDQLDEVEIFSLLEEQLPRYKLRADSLTKFGGYQNNDWCIQFPAYPIPEGGLKISKELAQETLNYFLFM</sequence>
<keyword evidence="3" id="KW-0496">Mitochondrion</keyword>